<reference evidence="1 2" key="1">
    <citation type="journal article" date="2020" name="Cell">
        <title>Large-Scale Comparative Analyses of Tick Genomes Elucidate Their Genetic Diversity and Vector Capacities.</title>
        <authorList>
            <consortium name="Tick Genome and Microbiome Consortium (TIGMIC)"/>
            <person name="Jia N."/>
            <person name="Wang J."/>
            <person name="Shi W."/>
            <person name="Du L."/>
            <person name="Sun Y."/>
            <person name="Zhan W."/>
            <person name="Jiang J.F."/>
            <person name="Wang Q."/>
            <person name="Zhang B."/>
            <person name="Ji P."/>
            <person name="Bell-Sakyi L."/>
            <person name="Cui X.M."/>
            <person name="Yuan T.T."/>
            <person name="Jiang B.G."/>
            <person name="Yang W.F."/>
            <person name="Lam T.T."/>
            <person name="Chang Q.C."/>
            <person name="Ding S.J."/>
            <person name="Wang X.J."/>
            <person name="Zhu J.G."/>
            <person name="Ruan X.D."/>
            <person name="Zhao L."/>
            <person name="Wei J.T."/>
            <person name="Ye R.Z."/>
            <person name="Que T.C."/>
            <person name="Du C.H."/>
            <person name="Zhou Y.H."/>
            <person name="Cheng J.X."/>
            <person name="Dai P.F."/>
            <person name="Guo W.B."/>
            <person name="Han X.H."/>
            <person name="Huang E.J."/>
            <person name="Li L.F."/>
            <person name="Wei W."/>
            <person name="Gao Y.C."/>
            <person name="Liu J.Z."/>
            <person name="Shao H.Z."/>
            <person name="Wang X."/>
            <person name="Wang C.C."/>
            <person name="Yang T.C."/>
            <person name="Huo Q.B."/>
            <person name="Li W."/>
            <person name="Chen H.Y."/>
            <person name="Chen S.E."/>
            <person name="Zhou L.G."/>
            <person name="Ni X.B."/>
            <person name="Tian J.H."/>
            <person name="Sheng Y."/>
            <person name="Liu T."/>
            <person name="Pan Y.S."/>
            <person name="Xia L.Y."/>
            <person name="Li J."/>
            <person name="Zhao F."/>
            <person name="Cao W.C."/>
        </authorList>
    </citation>
    <scope>NUCLEOTIDE SEQUENCE [LARGE SCALE GENOMIC DNA]</scope>
    <source>
        <strain evidence="1">Iper-2018</strain>
    </source>
</reference>
<accession>A0AC60NVA1</accession>
<sequence>MTWEEETRPTRERARRPSKAPRSVTPDVTEVFTPTDSLHPFNGLMGARCRESTEPPDALQMRGHRPARREWPVEKRNAIPISRLVSLKQNG</sequence>
<proteinExistence type="predicted"/>
<comment type="caution">
    <text evidence="1">The sequence shown here is derived from an EMBL/GenBank/DDBJ whole genome shotgun (WGS) entry which is preliminary data.</text>
</comment>
<evidence type="ECO:0000313" key="2">
    <source>
        <dbReference type="Proteomes" id="UP000805193"/>
    </source>
</evidence>
<dbReference type="EMBL" id="JABSTQ010011463">
    <property type="protein sequence ID" value="KAG0411085.1"/>
    <property type="molecule type" value="Genomic_DNA"/>
</dbReference>
<dbReference type="Proteomes" id="UP000805193">
    <property type="component" value="Unassembled WGS sequence"/>
</dbReference>
<name>A0AC60NVA1_IXOPE</name>
<keyword evidence="2" id="KW-1185">Reference proteome</keyword>
<gene>
    <name evidence="1" type="ORF">HPB47_011796</name>
</gene>
<organism evidence="1 2">
    <name type="scientific">Ixodes persulcatus</name>
    <name type="common">Taiga tick</name>
    <dbReference type="NCBI Taxonomy" id="34615"/>
    <lineage>
        <taxon>Eukaryota</taxon>
        <taxon>Metazoa</taxon>
        <taxon>Ecdysozoa</taxon>
        <taxon>Arthropoda</taxon>
        <taxon>Chelicerata</taxon>
        <taxon>Arachnida</taxon>
        <taxon>Acari</taxon>
        <taxon>Parasitiformes</taxon>
        <taxon>Ixodida</taxon>
        <taxon>Ixodoidea</taxon>
        <taxon>Ixodidae</taxon>
        <taxon>Ixodinae</taxon>
        <taxon>Ixodes</taxon>
    </lineage>
</organism>
<protein>
    <submittedName>
        <fullName evidence="1">Uncharacterized protein</fullName>
    </submittedName>
</protein>
<evidence type="ECO:0000313" key="1">
    <source>
        <dbReference type="EMBL" id="KAG0411085.1"/>
    </source>
</evidence>